<name>A0ABR8BMQ7_9NOSO</name>
<protein>
    <submittedName>
        <fullName evidence="1">PEP-CTERM sorting domain-containing protein</fullName>
    </submittedName>
</protein>
<proteinExistence type="predicted"/>
<reference evidence="1 2" key="1">
    <citation type="journal article" date="2020" name="ISME J.">
        <title>Comparative genomics reveals insights into cyanobacterial evolution and habitat adaptation.</title>
        <authorList>
            <person name="Chen M.Y."/>
            <person name="Teng W.K."/>
            <person name="Zhao L."/>
            <person name="Hu C.X."/>
            <person name="Zhou Y.K."/>
            <person name="Han B.P."/>
            <person name="Song L.R."/>
            <person name="Shu W.S."/>
        </authorList>
    </citation>
    <scope>NUCLEOTIDE SEQUENCE [LARGE SCALE GENOMIC DNA]</scope>
    <source>
        <strain evidence="1 2">FACHB-3921</strain>
    </source>
</reference>
<dbReference type="EMBL" id="JACJQL010000055">
    <property type="protein sequence ID" value="MBD2254527.1"/>
    <property type="molecule type" value="Genomic_DNA"/>
</dbReference>
<comment type="caution">
    <text evidence="1">The sequence shown here is derived from an EMBL/GenBank/DDBJ whole genome shotgun (WGS) entry which is preliminary data.</text>
</comment>
<keyword evidence="2" id="KW-1185">Reference proteome</keyword>
<sequence>MVVSIKNCLKGAVVALASVPVVTAGLLISVDSAQGSVLFGGFLLSPGNTSEFGSSTVTLTKNSLNFLPQPITPVVIEPVAGSFAKFNTGNIRNNITFGTPVKADYLFMDLGSLPINGLISSNTDTSSLTDGKNTFTVTGSAYELIDGGISTMVDVSVWGFFTGENSNEITNAVGNITFTIGNRTIGDVREILNANGSISDLTFSGSFFPSVCGRCGIIPEPATILGLVLFGGGMAITRRPKNVG</sequence>
<organism evidence="1 2">
    <name type="scientific">Nostoc parmelioides FACHB-3921</name>
    <dbReference type="NCBI Taxonomy" id="2692909"/>
    <lineage>
        <taxon>Bacteria</taxon>
        <taxon>Bacillati</taxon>
        <taxon>Cyanobacteriota</taxon>
        <taxon>Cyanophyceae</taxon>
        <taxon>Nostocales</taxon>
        <taxon>Nostocaceae</taxon>
        <taxon>Nostoc</taxon>
    </lineage>
</organism>
<gene>
    <name evidence="1" type="ORF">H6G14_25110</name>
</gene>
<dbReference type="RefSeq" id="WP_190570731.1">
    <property type="nucleotide sequence ID" value="NZ_JACJQL010000055.1"/>
</dbReference>
<dbReference type="NCBIfam" id="TIGR02595">
    <property type="entry name" value="PEP_CTERM"/>
    <property type="match status" value="1"/>
</dbReference>
<evidence type="ECO:0000313" key="1">
    <source>
        <dbReference type="EMBL" id="MBD2254527.1"/>
    </source>
</evidence>
<dbReference type="InterPro" id="IPR013424">
    <property type="entry name" value="Ice-binding_C"/>
</dbReference>
<dbReference type="Proteomes" id="UP000621307">
    <property type="component" value="Unassembled WGS sequence"/>
</dbReference>
<accession>A0ABR8BMQ7</accession>
<evidence type="ECO:0000313" key="2">
    <source>
        <dbReference type="Proteomes" id="UP000621307"/>
    </source>
</evidence>